<protein>
    <submittedName>
        <fullName evidence="2">Uncharacterized protein</fullName>
    </submittedName>
</protein>
<dbReference type="Proteomes" id="UP000057134">
    <property type="component" value="Chromosome"/>
</dbReference>
<evidence type="ECO:0000256" key="1">
    <source>
        <dbReference type="SAM" id="Phobius"/>
    </source>
</evidence>
<feature type="transmembrane region" description="Helical" evidence="1">
    <location>
        <begin position="12"/>
        <end position="32"/>
    </location>
</feature>
<dbReference type="AlphaFoldDB" id="A0A0N9YAR9"/>
<gene>
    <name evidence="2" type="ORF">XA26_27690</name>
</gene>
<dbReference type="KEGG" id="mft:XA26_27690"/>
<keyword evidence="1" id="KW-0812">Transmembrane</keyword>
<keyword evidence="3" id="KW-1185">Reference proteome</keyword>
<sequence>MRGLRSRVPSHIGKSIVSIIAHVIALATMPLANLEQLLGGSV</sequence>
<accession>A0A0N9YAR9</accession>
<evidence type="ECO:0000313" key="2">
    <source>
        <dbReference type="EMBL" id="ALI26604.1"/>
    </source>
</evidence>
<reference evidence="2 3" key="1">
    <citation type="journal article" date="2015" name="MBio">
        <title>Enzymatic Degradation of Phenazines Can Generate Energy and Protect Sensitive Organisms from Toxicity.</title>
        <authorList>
            <person name="Costa K.C."/>
            <person name="Bergkessel M."/>
            <person name="Saunders S."/>
            <person name="Korlach J."/>
            <person name="Newman D.K."/>
        </authorList>
    </citation>
    <scope>NUCLEOTIDE SEQUENCE [LARGE SCALE GENOMIC DNA]</scope>
    <source>
        <strain evidence="2 3">CT6</strain>
    </source>
</reference>
<name>A0A0N9YAR9_MYCFO</name>
<proteinExistence type="predicted"/>
<dbReference type="EMBL" id="CP011269">
    <property type="protein sequence ID" value="ALI26604.1"/>
    <property type="molecule type" value="Genomic_DNA"/>
</dbReference>
<keyword evidence="1" id="KW-1133">Transmembrane helix</keyword>
<keyword evidence="1" id="KW-0472">Membrane</keyword>
<organism evidence="2 3">
    <name type="scientific">Mycolicibacterium fortuitum</name>
    <name type="common">Mycobacterium fortuitum</name>
    <dbReference type="NCBI Taxonomy" id="1766"/>
    <lineage>
        <taxon>Bacteria</taxon>
        <taxon>Bacillati</taxon>
        <taxon>Actinomycetota</taxon>
        <taxon>Actinomycetes</taxon>
        <taxon>Mycobacteriales</taxon>
        <taxon>Mycobacteriaceae</taxon>
        <taxon>Mycolicibacterium</taxon>
    </lineage>
</organism>
<evidence type="ECO:0000313" key="3">
    <source>
        <dbReference type="Proteomes" id="UP000057134"/>
    </source>
</evidence>